<accession>A0A2S2P4N1</accession>
<proteinExistence type="predicted"/>
<dbReference type="EMBL" id="GGMR01011794">
    <property type="protein sequence ID" value="MBY24413.1"/>
    <property type="molecule type" value="Transcribed_RNA"/>
</dbReference>
<name>A0A2S2P4N1_SCHGA</name>
<reference evidence="1" key="1">
    <citation type="submission" date="2018-04" db="EMBL/GenBank/DDBJ databases">
        <title>Transcriptome of Schizaphis graminum biotype I.</title>
        <authorList>
            <person name="Scully E.D."/>
            <person name="Geib S.M."/>
            <person name="Palmer N.A."/>
            <person name="Koch K."/>
            <person name="Bradshaw J."/>
            <person name="Heng-Moss T."/>
            <person name="Sarath G."/>
        </authorList>
    </citation>
    <scope>NUCLEOTIDE SEQUENCE</scope>
</reference>
<gene>
    <name evidence="1" type="ORF">g.158658</name>
</gene>
<dbReference type="PANTHER" id="PTHR47160:SF5">
    <property type="entry name" value="MULE TRANSPOSASE DOMAIN-CONTAINING PROTEIN"/>
    <property type="match status" value="1"/>
</dbReference>
<organism evidence="1">
    <name type="scientific">Schizaphis graminum</name>
    <name type="common">Green bug aphid</name>
    <dbReference type="NCBI Taxonomy" id="13262"/>
    <lineage>
        <taxon>Eukaryota</taxon>
        <taxon>Metazoa</taxon>
        <taxon>Ecdysozoa</taxon>
        <taxon>Arthropoda</taxon>
        <taxon>Hexapoda</taxon>
        <taxon>Insecta</taxon>
        <taxon>Pterygota</taxon>
        <taxon>Neoptera</taxon>
        <taxon>Paraneoptera</taxon>
        <taxon>Hemiptera</taxon>
        <taxon>Sternorrhyncha</taxon>
        <taxon>Aphidomorpha</taxon>
        <taxon>Aphidoidea</taxon>
        <taxon>Aphididae</taxon>
        <taxon>Aphidini</taxon>
        <taxon>Schizaphis</taxon>
    </lineage>
</organism>
<dbReference type="PANTHER" id="PTHR47160">
    <property type="entry name" value="PUTATIVE-RELATED"/>
    <property type="match status" value="1"/>
</dbReference>
<protein>
    <recommendedName>
        <fullName evidence="2">MULE transposase domain-containing protein</fullName>
    </recommendedName>
</protein>
<evidence type="ECO:0000313" key="1">
    <source>
        <dbReference type="EMBL" id="MBY24413.1"/>
    </source>
</evidence>
<evidence type="ECO:0008006" key="2">
    <source>
        <dbReference type="Google" id="ProtNLM"/>
    </source>
</evidence>
<dbReference type="AlphaFoldDB" id="A0A2S2P4N1"/>
<sequence length="239" mass="27931">MFRNLKLIKPDLNTTSFLIDFEKAVMNSIITEFPQTKIQGCFFHLSQAIWRHIQEYGFSTQYCNDPVFALELRKLAALAFVPTEKVIEYFEGLLENEFYTKNEELLSPLISYFECTWIGSLDRRGKLRSPLFSIDIWNCFNRLRDDLPRTNNNIEGWHNGFSALLTSSHPTLWKFINCLKKEESINKMAIEQLIAGDAPQKKIKYKDTAKKILHICNDFENRPINDYLQGIAHNLNLNK</sequence>